<dbReference type="EMBL" id="JBIAFP010000012">
    <property type="protein sequence ID" value="MFE9227173.1"/>
    <property type="molecule type" value="Genomic_DNA"/>
</dbReference>
<name>A0ABW6LGD8_9ACTN</name>
<comment type="caution">
    <text evidence="1">The sequence shown here is derived from an EMBL/GenBank/DDBJ whole genome shotgun (WGS) entry which is preliminary data.</text>
</comment>
<sequence length="455" mass="50164">MQSLEERIARVWHQEVRPLVDDAFRCHSTGTPRAAIVATWTAVCTDIIHKLYQLAEDGDGKAAEIVAKLNEARGKLDGAAIKIVEDVEKKLLEDALDLELIDGIEHRQLLRLKEDRNLCAHPSLRSLGDVFTPTGDYARAHLVAALDALLVHPPTQGRKAFDRYIAHVDDPSFVGHADYLVQMFAQRVKSSAWKQIVAIAAKHAMLELPVPETSSITASVAADRHALCLIAFAQYDRDAVREAVTKTMAKFNELPIDRQLKGLARLGEFDVFTDALDATVCQQIGTYVDQIRYPPAGTGARQVIDVIALAGSDAIRARIPALASKFAEFEPYQQADVIAANPSAYFTDVVAEILAAAGSYRAGEHFGESVVIPLASFIRPEQLEGILTAWAENQECRAAAKMPDLAALFWTKAPQLHGLAAWTEFVKRVRELAETDWYRYDELAAHICYREAAAS</sequence>
<protein>
    <submittedName>
        <fullName evidence="1">Uncharacterized protein</fullName>
    </submittedName>
</protein>
<evidence type="ECO:0000313" key="2">
    <source>
        <dbReference type="Proteomes" id="UP001601288"/>
    </source>
</evidence>
<organism evidence="1 2">
    <name type="scientific">Streptomyces massasporeus</name>
    <dbReference type="NCBI Taxonomy" id="67324"/>
    <lineage>
        <taxon>Bacteria</taxon>
        <taxon>Bacillati</taxon>
        <taxon>Actinomycetota</taxon>
        <taxon>Actinomycetes</taxon>
        <taxon>Kitasatosporales</taxon>
        <taxon>Streptomycetaceae</taxon>
        <taxon>Streptomyces</taxon>
    </lineage>
</organism>
<proteinExistence type="predicted"/>
<accession>A0ABW6LGD8</accession>
<evidence type="ECO:0000313" key="1">
    <source>
        <dbReference type="EMBL" id="MFE9227173.1"/>
    </source>
</evidence>
<keyword evidence="2" id="KW-1185">Reference proteome</keyword>
<gene>
    <name evidence="1" type="ORF">ACFYM3_21545</name>
</gene>
<dbReference type="RefSeq" id="WP_358290545.1">
    <property type="nucleotide sequence ID" value="NZ_JBEYGJ010000043.1"/>
</dbReference>
<reference evidence="1 2" key="1">
    <citation type="submission" date="2024-10" db="EMBL/GenBank/DDBJ databases">
        <title>The Natural Products Discovery Center: Release of the First 8490 Sequenced Strains for Exploring Actinobacteria Biosynthetic Diversity.</title>
        <authorList>
            <person name="Kalkreuter E."/>
            <person name="Kautsar S.A."/>
            <person name="Yang D."/>
            <person name="Bader C.D."/>
            <person name="Teijaro C.N."/>
            <person name="Fluegel L."/>
            <person name="Davis C.M."/>
            <person name="Simpson J.R."/>
            <person name="Lauterbach L."/>
            <person name="Steele A.D."/>
            <person name="Gui C."/>
            <person name="Meng S."/>
            <person name="Li G."/>
            <person name="Viehrig K."/>
            <person name="Ye F."/>
            <person name="Su P."/>
            <person name="Kiefer A.F."/>
            <person name="Nichols A."/>
            <person name="Cepeda A.J."/>
            <person name="Yan W."/>
            <person name="Fan B."/>
            <person name="Jiang Y."/>
            <person name="Adhikari A."/>
            <person name="Zheng C.-J."/>
            <person name="Schuster L."/>
            <person name="Cowan T.M."/>
            <person name="Smanski M.J."/>
            <person name="Chevrette M.G."/>
            <person name="De Carvalho L.P.S."/>
            <person name="Shen B."/>
        </authorList>
    </citation>
    <scope>NUCLEOTIDE SEQUENCE [LARGE SCALE GENOMIC DNA]</scope>
    <source>
        <strain evidence="1 2">NPDC007066</strain>
    </source>
</reference>
<dbReference type="Proteomes" id="UP001601288">
    <property type="component" value="Unassembled WGS sequence"/>
</dbReference>